<dbReference type="SUPFAM" id="SSF54236">
    <property type="entry name" value="Ubiquitin-like"/>
    <property type="match status" value="1"/>
</dbReference>
<dbReference type="AlphaFoldDB" id="A0A5K1U824"/>
<keyword evidence="1" id="KW-0812">Transmembrane</keyword>
<keyword evidence="1" id="KW-1133">Transmembrane helix</keyword>
<comment type="caution">
    <text evidence="3">The sequence shown here is derived from an EMBL/GenBank/DDBJ whole genome shotgun (WGS) entry which is preliminary data.</text>
</comment>
<keyword evidence="1" id="KW-0472">Membrane</keyword>
<dbReference type="OMA" id="RITEGSC"/>
<dbReference type="InterPro" id="IPR029071">
    <property type="entry name" value="Ubiquitin-like_domsf"/>
</dbReference>
<dbReference type="VEuPathDB" id="AmoebaDB:EHI_181540"/>
<accession>A0A5K1U824</accession>
<feature type="domain" description="Ubiquitin-like" evidence="2">
    <location>
        <begin position="1"/>
        <end position="69"/>
    </location>
</feature>
<dbReference type="Proteomes" id="UP000078387">
    <property type="component" value="Unassembled WGS sequence"/>
</dbReference>
<proteinExistence type="predicted"/>
<evidence type="ECO:0000313" key="3">
    <source>
        <dbReference type="EMBL" id="GAT98011.1"/>
    </source>
</evidence>
<evidence type="ECO:0000256" key="1">
    <source>
        <dbReference type="SAM" id="Phobius"/>
    </source>
</evidence>
<dbReference type="VEuPathDB" id="AmoebaDB:KM1_307910"/>
<dbReference type="PROSITE" id="PS50053">
    <property type="entry name" value="UBIQUITIN_2"/>
    <property type="match status" value="1"/>
</dbReference>
<feature type="transmembrane region" description="Helical" evidence="1">
    <location>
        <begin position="116"/>
        <end position="140"/>
    </location>
</feature>
<evidence type="ECO:0000313" key="4">
    <source>
        <dbReference type="Proteomes" id="UP000078387"/>
    </source>
</evidence>
<dbReference type="CDD" id="cd17039">
    <property type="entry name" value="Ubl_ubiquitin_like"/>
    <property type="match status" value="1"/>
</dbReference>
<protein>
    <recommendedName>
        <fullName evidence="2">Ubiquitin-like domain-containing protein</fullName>
    </recommendedName>
</protein>
<evidence type="ECO:0000259" key="2">
    <source>
        <dbReference type="PROSITE" id="PS50053"/>
    </source>
</evidence>
<dbReference type="Pfam" id="PF00240">
    <property type="entry name" value="ubiquitin"/>
    <property type="match status" value="1"/>
</dbReference>
<dbReference type="EMBL" id="BDEQ01000001">
    <property type="protein sequence ID" value="GAT98011.1"/>
    <property type="molecule type" value="Genomic_DNA"/>
</dbReference>
<feature type="transmembrane region" description="Helical" evidence="1">
    <location>
        <begin position="146"/>
        <end position="164"/>
    </location>
</feature>
<name>A0A5K1U824_ENTHI</name>
<dbReference type="InterPro" id="IPR000626">
    <property type="entry name" value="Ubiquitin-like_dom"/>
</dbReference>
<dbReference type="VEuPathDB" id="AmoebaDB:EHI5A_071560"/>
<dbReference type="Gene3D" id="3.10.20.90">
    <property type="entry name" value="Phosphatidylinositol 3-kinase Catalytic Subunit, Chain A, domain 1"/>
    <property type="match status" value="1"/>
</dbReference>
<reference evidence="3 4" key="1">
    <citation type="submission" date="2016-05" db="EMBL/GenBank/DDBJ databases">
        <title>First whole genome sequencing of Entamoeba histolytica HM1:IMSS-clone-6.</title>
        <authorList>
            <person name="Mukherjee Avik.K."/>
            <person name="Izumyama S."/>
            <person name="Nakada-Tsukui K."/>
            <person name="Nozaki T."/>
        </authorList>
    </citation>
    <scope>NUCLEOTIDE SEQUENCE [LARGE SCALE GENOMIC DNA]</scope>
    <source>
        <strain evidence="3 4">HM1:IMSS clone 6</strain>
    </source>
</reference>
<sequence>MLTIKLRDKKGDSYTSVYPETLISELKQKSYPLQWSRGDDIIFLFMGNELSDDLTIQQCKITEGACIVVDFFKNTDGHNRQRPAPRTFNYQYQRAEHMQRTSEECMELTMECITPATLFMFFGLILIGLILCRLCFPLLFNRGSNIIITLLLIIYIISLFKFFIIRR</sequence>
<gene>
    <name evidence="3" type="ORF">CL6EHI_181540</name>
</gene>
<organism evidence="3 4">
    <name type="scientific">Entamoeba histolytica</name>
    <dbReference type="NCBI Taxonomy" id="5759"/>
    <lineage>
        <taxon>Eukaryota</taxon>
        <taxon>Amoebozoa</taxon>
        <taxon>Evosea</taxon>
        <taxon>Archamoebae</taxon>
        <taxon>Mastigamoebida</taxon>
        <taxon>Entamoebidae</taxon>
        <taxon>Entamoeba</taxon>
    </lineage>
</organism>